<dbReference type="Proteomes" id="UP000648075">
    <property type="component" value="Unassembled WGS sequence"/>
</dbReference>
<evidence type="ECO:0000313" key="3">
    <source>
        <dbReference type="Proteomes" id="UP000648075"/>
    </source>
</evidence>
<evidence type="ECO:0000256" key="1">
    <source>
        <dbReference type="SAM" id="MobiDB-lite"/>
    </source>
</evidence>
<proteinExistence type="predicted"/>
<reference evidence="2" key="1">
    <citation type="journal article" date="2014" name="Int. J. Syst. Evol. Microbiol.">
        <title>Complete genome sequence of Corynebacterium casei LMG S-19264T (=DSM 44701T), isolated from a smear-ripened cheese.</title>
        <authorList>
            <consortium name="US DOE Joint Genome Institute (JGI-PGF)"/>
            <person name="Walter F."/>
            <person name="Albersmeier A."/>
            <person name="Kalinowski J."/>
            <person name="Ruckert C."/>
        </authorList>
    </citation>
    <scope>NUCLEOTIDE SEQUENCE</scope>
    <source>
        <strain evidence="2">KCTC 32255</strain>
    </source>
</reference>
<evidence type="ECO:0000313" key="2">
    <source>
        <dbReference type="EMBL" id="GGZ05576.1"/>
    </source>
</evidence>
<gene>
    <name evidence="2" type="ORF">GCM10011614_20720</name>
</gene>
<organism evidence="2 3">
    <name type="scientific">Novosphingobium colocasiae</name>
    <dbReference type="NCBI Taxonomy" id="1256513"/>
    <lineage>
        <taxon>Bacteria</taxon>
        <taxon>Pseudomonadati</taxon>
        <taxon>Pseudomonadota</taxon>
        <taxon>Alphaproteobacteria</taxon>
        <taxon>Sphingomonadales</taxon>
        <taxon>Sphingomonadaceae</taxon>
        <taxon>Novosphingobium</taxon>
    </lineage>
</organism>
<keyword evidence="3" id="KW-1185">Reference proteome</keyword>
<protein>
    <submittedName>
        <fullName evidence="2">Uncharacterized protein</fullName>
    </submittedName>
</protein>
<dbReference type="AlphaFoldDB" id="A0A918PG40"/>
<name>A0A918PG40_9SPHN</name>
<sequence length="103" mass="11001">MRAGSPFARRLQRIENVEEQIKAARLKGGRPHGAGAAAGRNAREPQIKPPGCLGPPNHRAVARDHIGERLSCPRITYPEMMGAATIAQDGVAPKDPAPLDFTS</sequence>
<accession>A0A918PG40</accession>
<reference evidence="2" key="2">
    <citation type="submission" date="2020-09" db="EMBL/GenBank/DDBJ databases">
        <authorList>
            <person name="Sun Q."/>
            <person name="Kim S."/>
        </authorList>
    </citation>
    <scope>NUCLEOTIDE SEQUENCE</scope>
    <source>
        <strain evidence="2">KCTC 32255</strain>
    </source>
</reference>
<dbReference type="EMBL" id="BMZA01000006">
    <property type="protein sequence ID" value="GGZ05576.1"/>
    <property type="molecule type" value="Genomic_DNA"/>
</dbReference>
<feature type="region of interest" description="Disordered" evidence="1">
    <location>
        <begin position="25"/>
        <end position="59"/>
    </location>
</feature>
<comment type="caution">
    <text evidence="2">The sequence shown here is derived from an EMBL/GenBank/DDBJ whole genome shotgun (WGS) entry which is preliminary data.</text>
</comment>